<dbReference type="AlphaFoldDB" id="A0AAW0DUC3"/>
<dbReference type="InterPro" id="IPR007867">
    <property type="entry name" value="GMC_OxRtase_C"/>
</dbReference>
<dbReference type="GO" id="GO:0016614">
    <property type="term" value="F:oxidoreductase activity, acting on CH-OH group of donors"/>
    <property type="evidence" value="ECO:0007669"/>
    <property type="project" value="InterPro"/>
</dbReference>
<dbReference type="InterPro" id="IPR036188">
    <property type="entry name" value="FAD/NAD-bd_sf"/>
</dbReference>
<dbReference type="PROSITE" id="PS00624">
    <property type="entry name" value="GMC_OXRED_2"/>
    <property type="match status" value="1"/>
</dbReference>
<dbReference type="SUPFAM" id="SSF54373">
    <property type="entry name" value="FAD-linked reductases, C-terminal domain"/>
    <property type="match status" value="1"/>
</dbReference>
<feature type="chain" id="PRO_5043665019" description="Glucose-methanol-choline oxidoreductase N-terminal domain-containing protein" evidence="6">
    <location>
        <begin position="23"/>
        <end position="611"/>
    </location>
</feature>
<dbReference type="Gene3D" id="3.50.50.60">
    <property type="entry name" value="FAD/NAD(P)-binding domain"/>
    <property type="match status" value="2"/>
</dbReference>
<evidence type="ECO:0000256" key="5">
    <source>
        <dbReference type="PIRSR" id="PIRSR000137-2"/>
    </source>
</evidence>
<feature type="binding site" evidence="5">
    <location>
        <begin position="123"/>
        <end position="126"/>
    </location>
    <ligand>
        <name>FAD</name>
        <dbReference type="ChEBI" id="CHEBI:57692"/>
    </ligand>
</feature>
<dbReference type="PANTHER" id="PTHR11552">
    <property type="entry name" value="GLUCOSE-METHANOL-CHOLINE GMC OXIDOREDUCTASE"/>
    <property type="match status" value="1"/>
</dbReference>
<evidence type="ECO:0000256" key="3">
    <source>
        <dbReference type="ARBA" id="ARBA00022630"/>
    </source>
</evidence>
<dbReference type="InterPro" id="IPR000172">
    <property type="entry name" value="GMC_OxRdtase_N"/>
</dbReference>
<dbReference type="Gene3D" id="3.30.560.10">
    <property type="entry name" value="Glucose Oxidase, domain 3"/>
    <property type="match status" value="2"/>
</dbReference>
<proteinExistence type="inferred from homology"/>
<evidence type="ECO:0000256" key="4">
    <source>
        <dbReference type="ARBA" id="ARBA00022827"/>
    </source>
</evidence>
<protein>
    <recommendedName>
        <fullName evidence="7">Glucose-methanol-choline oxidoreductase N-terminal domain-containing protein</fullName>
    </recommendedName>
</protein>
<reference evidence="8 9" key="1">
    <citation type="submission" date="2024-01" db="EMBL/GenBank/DDBJ databases">
        <title>A draft genome for a cacao thread blight-causing isolate of Paramarasmius palmivorus.</title>
        <authorList>
            <person name="Baruah I.K."/>
            <person name="Bukari Y."/>
            <person name="Amoako-Attah I."/>
            <person name="Meinhardt L.W."/>
            <person name="Bailey B.A."/>
            <person name="Cohen S.P."/>
        </authorList>
    </citation>
    <scope>NUCLEOTIDE SEQUENCE [LARGE SCALE GENOMIC DNA]</scope>
    <source>
        <strain evidence="8 9">GH-12</strain>
    </source>
</reference>
<dbReference type="SUPFAM" id="SSF51905">
    <property type="entry name" value="FAD/NAD(P)-binding domain"/>
    <property type="match status" value="1"/>
</dbReference>
<feature type="binding site" evidence="5">
    <location>
        <position position="281"/>
    </location>
    <ligand>
        <name>FAD</name>
        <dbReference type="ChEBI" id="CHEBI:57692"/>
    </ligand>
</feature>
<dbReference type="Pfam" id="PF05199">
    <property type="entry name" value="GMC_oxred_C"/>
    <property type="match status" value="1"/>
</dbReference>
<evidence type="ECO:0000256" key="2">
    <source>
        <dbReference type="ARBA" id="ARBA00010790"/>
    </source>
</evidence>
<keyword evidence="3" id="KW-0285">Flavoprotein</keyword>
<dbReference type="GO" id="GO:0050660">
    <property type="term" value="F:flavin adenine dinucleotide binding"/>
    <property type="evidence" value="ECO:0007669"/>
    <property type="project" value="InterPro"/>
</dbReference>
<comment type="similarity">
    <text evidence="2">Belongs to the GMC oxidoreductase family.</text>
</comment>
<dbReference type="EMBL" id="JAYKXP010000009">
    <property type="protein sequence ID" value="KAK7054492.1"/>
    <property type="molecule type" value="Genomic_DNA"/>
</dbReference>
<evidence type="ECO:0000259" key="7">
    <source>
        <dbReference type="PROSITE" id="PS00624"/>
    </source>
</evidence>
<evidence type="ECO:0000313" key="8">
    <source>
        <dbReference type="EMBL" id="KAK7054492.1"/>
    </source>
</evidence>
<sequence>MVALSTLLAVTSGFLSITCSSAKLLRSLPELNTTQYDFVIVGGGTAGSVLASRLTEDDRHTVLVVEAGVDNEGILAAEVPFLASTQFGTLVDWNYTTIPQPGANNQRLSAARGFALGGSSTLNMMVWYRGSNDLWDNFARLSGDDGWSWDSVSEYYMKASLLNFIMRFISSLGPYFQTSSLIIPQDGRNLTGEADPSAHGDGPVNVTLTPTPIDLDLAITDVAKESEGQLAYNLDYNSGDTLGIGWGQYSIGGGVRNSAATAYLQPAINRPNLDVLINTRVTKVLSSSPNKGSDPVIDVVQLASDFSEYYDTGPRINVTAGKEVILSAGSINTPQVLLLSGIGPENDLKDLNIPVVLDSPGVGANLTEHPLVLSVFSVNSTETFDDVLRNTTLAGELLEQWQRNKTGVYALSPGGSLVANWKLPEGFDDPSSGPQSANIMLAISDTFSGPNVPETGNFMTVLTAVVSPTSRGSLKLNTTNPFDSPLIDYAVYSTDFDIKAQVAGLNMVQEFFSSPPFEGIVQGLVGDLANATTDEAKAQYSRNNVGFYAHPTTSASMGPGGVVDASLKVKGVKGLRVVDASVFPQSPECNTQALVYVVAERAADLIKNEYK</sequence>
<accession>A0AAW0DUC3</accession>
<dbReference type="PANTHER" id="PTHR11552:SF147">
    <property type="entry name" value="CHOLINE DEHYDROGENASE, MITOCHONDRIAL"/>
    <property type="match status" value="1"/>
</dbReference>
<feature type="domain" description="Glucose-methanol-choline oxidoreductase N-terminal" evidence="7">
    <location>
        <begin position="329"/>
        <end position="343"/>
    </location>
</feature>
<gene>
    <name evidence="8" type="ORF">VNI00_003690</name>
</gene>
<keyword evidence="9" id="KW-1185">Reference proteome</keyword>
<keyword evidence="4 5" id="KW-0274">FAD</keyword>
<comment type="cofactor">
    <cofactor evidence="1 5">
        <name>FAD</name>
        <dbReference type="ChEBI" id="CHEBI:57692"/>
    </cofactor>
</comment>
<evidence type="ECO:0000256" key="6">
    <source>
        <dbReference type="SAM" id="SignalP"/>
    </source>
</evidence>
<keyword evidence="6" id="KW-0732">Signal</keyword>
<dbReference type="Pfam" id="PF00732">
    <property type="entry name" value="GMC_oxred_N"/>
    <property type="match status" value="1"/>
</dbReference>
<feature type="signal peptide" evidence="6">
    <location>
        <begin position="1"/>
        <end position="22"/>
    </location>
</feature>
<evidence type="ECO:0000313" key="9">
    <source>
        <dbReference type="Proteomes" id="UP001383192"/>
    </source>
</evidence>
<evidence type="ECO:0000256" key="1">
    <source>
        <dbReference type="ARBA" id="ARBA00001974"/>
    </source>
</evidence>
<name>A0AAW0DUC3_9AGAR</name>
<comment type="caution">
    <text evidence="8">The sequence shown here is derived from an EMBL/GenBank/DDBJ whole genome shotgun (WGS) entry which is preliminary data.</text>
</comment>
<feature type="binding site" evidence="5">
    <location>
        <position position="548"/>
    </location>
    <ligand>
        <name>substrate</name>
    </ligand>
</feature>
<dbReference type="InterPro" id="IPR012132">
    <property type="entry name" value="GMC_OxRdtase"/>
</dbReference>
<dbReference type="Proteomes" id="UP001383192">
    <property type="component" value="Unassembled WGS sequence"/>
</dbReference>
<organism evidence="8 9">
    <name type="scientific">Paramarasmius palmivorus</name>
    <dbReference type="NCBI Taxonomy" id="297713"/>
    <lineage>
        <taxon>Eukaryota</taxon>
        <taxon>Fungi</taxon>
        <taxon>Dikarya</taxon>
        <taxon>Basidiomycota</taxon>
        <taxon>Agaricomycotina</taxon>
        <taxon>Agaricomycetes</taxon>
        <taxon>Agaricomycetidae</taxon>
        <taxon>Agaricales</taxon>
        <taxon>Marasmiineae</taxon>
        <taxon>Marasmiaceae</taxon>
        <taxon>Paramarasmius</taxon>
    </lineage>
</organism>
<dbReference type="PIRSF" id="PIRSF000137">
    <property type="entry name" value="Alcohol_oxidase"/>
    <property type="match status" value="1"/>
</dbReference>